<accession>A0A1K2HNT3</accession>
<keyword evidence="8 11" id="KW-0645">Protease</keyword>
<comment type="subcellular location">
    <subcellularLocation>
        <location evidence="2 11">Cytoplasm</location>
    </subcellularLocation>
</comment>
<evidence type="ECO:0000256" key="9">
    <source>
        <dbReference type="ARBA" id="ARBA00022801"/>
    </source>
</evidence>
<evidence type="ECO:0000256" key="6">
    <source>
        <dbReference type="ARBA" id="ARBA00022438"/>
    </source>
</evidence>
<name>A0A1K2HNT3_9NEIS</name>
<evidence type="ECO:0000256" key="1">
    <source>
        <dbReference type="ARBA" id="ARBA00001585"/>
    </source>
</evidence>
<keyword evidence="6 11" id="KW-0031">Aminopeptidase</keyword>
<dbReference type="STRING" id="1121279.SAMN02745887_03002"/>
<evidence type="ECO:0000256" key="3">
    <source>
        <dbReference type="ARBA" id="ARBA00010088"/>
    </source>
</evidence>
<dbReference type="Proteomes" id="UP000186513">
    <property type="component" value="Unassembled WGS sequence"/>
</dbReference>
<reference evidence="15 16" key="1">
    <citation type="submission" date="2016-11" db="EMBL/GenBank/DDBJ databases">
        <authorList>
            <person name="Jaros S."/>
            <person name="Januszkiewicz K."/>
            <person name="Wedrychowicz H."/>
        </authorList>
    </citation>
    <scope>NUCLEOTIDE SEQUENCE [LARGE SCALE GENOMIC DNA]</scope>
    <source>
        <strain evidence="15 16">DSM 18899</strain>
    </source>
</reference>
<dbReference type="PIRSF" id="PIRSF006431">
    <property type="entry name" value="Pept_S33"/>
    <property type="match status" value="1"/>
</dbReference>
<evidence type="ECO:0000256" key="13">
    <source>
        <dbReference type="RuleBase" id="RU003421"/>
    </source>
</evidence>
<organism evidence="15 16">
    <name type="scientific">Chitinimonas taiwanensis DSM 18899</name>
    <dbReference type="NCBI Taxonomy" id="1121279"/>
    <lineage>
        <taxon>Bacteria</taxon>
        <taxon>Pseudomonadati</taxon>
        <taxon>Pseudomonadota</taxon>
        <taxon>Betaproteobacteria</taxon>
        <taxon>Neisseriales</taxon>
        <taxon>Chitinibacteraceae</taxon>
        <taxon>Chitinimonas</taxon>
    </lineage>
</organism>
<evidence type="ECO:0000256" key="11">
    <source>
        <dbReference type="PIRNR" id="PIRNR006431"/>
    </source>
</evidence>
<evidence type="ECO:0000313" key="15">
    <source>
        <dbReference type="EMBL" id="SFZ78472.1"/>
    </source>
</evidence>
<proteinExistence type="inferred from homology"/>
<evidence type="ECO:0000256" key="4">
    <source>
        <dbReference type="ARBA" id="ARBA00012568"/>
    </source>
</evidence>
<evidence type="ECO:0000313" key="16">
    <source>
        <dbReference type="Proteomes" id="UP000186513"/>
    </source>
</evidence>
<feature type="domain" description="AB hydrolase-1" evidence="14">
    <location>
        <begin position="39"/>
        <end position="297"/>
    </location>
</feature>
<dbReference type="Pfam" id="PF00561">
    <property type="entry name" value="Abhydrolase_1"/>
    <property type="match status" value="1"/>
</dbReference>
<evidence type="ECO:0000256" key="12">
    <source>
        <dbReference type="PIRSR" id="PIRSR006431-1"/>
    </source>
</evidence>
<feature type="active site" evidence="12">
    <location>
        <position position="267"/>
    </location>
</feature>
<dbReference type="GO" id="GO:0006508">
    <property type="term" value="P:proteolysis"/>
    <property type="evidence" value="ECO:0007669"/>
    <property type="project" value="UniProtKB-KW"/>
</dbReference>
<dbReference type="NCBIfam" id="TIGR01249">
    <property type="entry name" value="pro_imino_pep_1"/>
    <property type="match status" value="1"/>
</dbReference>
<evidence type="ECO:0000256" key="10">
    <source>
        <dbReference type="ARBA" id="ARBA00029605"/>
    </source>
</evidence>
<comment type="similarity">
    <text evidence="3 11 13">Belongs to the peptidase S33 family.</text>
</comment>
<evidence type="ECO:0000256" key="5">
    <source>
        <dbReference type="ARBA" id="ARBA00021843"/>
    </source>
</evidence>
<dbReference type="InterPro" id="IPR005944">
    <property type="entry name" value="Pro_iminopeptidase"/>
</dbReference>
<feature type="active site" description="Proton donor" evidence="12">
    <location>
        <position position="295"/>
    </location>
</feature>
<dbReference type="InterPro" id="IPR000073">
    <property type="entry name" value="AB_hydrolase_1"/>
</dbReference>
<dbReference type="EMBL" id="FPKR01000012">
    <property type="protein sequence ID" value="SFZ78472.1"/>
    <property type="molecule type" value="Genomic_DNA"/>
</dbReference>
<evidence type="ECO:0000256" key="8">
    <source>
        <dbReference type="ARBA" id="ARBA00022670"/>
    </source>
</evidence>
<dbReference type="GO" id="GO:0004177">
    <property type="term" value="F:aminopeptidase activity"/>
    <property type="evidence" value="ECO:0007669"/>
    <property type="project" value="UniProtKB-UniRule"/>
</dbReference>
<dbReference type="InterPro" id="IPR002410">
    <property type="entry name" value="Peptidase_S33"/>
</dbReference>
<keyword evidence="16" id="KW-1185">Reference proteome</keyword>
<evidence type="ECO:0000256" key="2">
    <source>
        <dbReference type="ARBA" id="ARBA00004496"/>
    </source>
</evidence>
<dbReference type="PANTHER" id="PTHR43722:SF1">
    <property type="entry name" value="PROLINE IMINOPEPTIDASE"/>
    <property type="match status" value="1"/>
</dbReference>
<dbReference type="EC" id="3.4.11.5" evidence="4 11"/>
<keyword evidence="7 11" id="KW-0963">Cytoplasm</keyword>
<dbReference type="GO" id="GO:0005737">
    <property type="term" value="C:cytoplasm"/>
    <property type="evidence" value="ECO:0007669"/>
    <property type="project" value="UniProtKB-SubCell"/>
</dbReference>
<sequence>MTERSELYPAIEPHRSGMLPIDAIHTLYWEESGNPQGVPVLFLHGGPGAGASPKHRQFFDPAYYRIIIFDQRGAGRSTPLGELRDNSTQHLIADIEYLRELLGVERWLVFGGSWGSTLALAYGEAHPERCLGFVLRGIFLCRLWEIDWFMRGMRQFFPEAWQRFAGYLPEAERDNLLGHFHTRLNDPDPAVHMPAAKVWSVYEGECATLQPDPAVQANYGADGVALGVGRIEAHYFVNRIFLPENDLLANVGKIAHLPMITIQGRYDVLCPPVSAWELHQAWPGSSLEIVPDAGHSAWEPGITRGLVRACERMKTLLA</sequence>
<protein>
    <recommendedName>
        <fullName evidence="5 11">Proline iminopeptidase</fullName>
        <shortName evidence="11">PIP</shortName>
        <ecNumber evidence="4 11">3.4.11.5</ecNumber>
    </recommendedName>
    <alternativeName>
        <fullName evidence="10 11">Prolyl aminopeptidase</fullName>
    </alternativeName>
</protein>
<keyword evidence="9 11" id="KW-0378">Hydrolase</keyword>
<dbReference type="InterPro" id="IPR029058">
    <property type="entry name" value="AB_hydrolase_fold"/>
</dbReference>
<evidence type="ECO:0000256" key="7">
    <source>
        <dbReference type="ARBA" id="ARBA00022490"/>
    </source>
</evidence>
<feature type="active site" description="Nucleophile" evidence="12">
    <location>
        <position position="113"/>
    </location>
</feature>
<dbReference type="OrthoDB" id="9796770at2"/>
<dbReference type="SUPFAM" id="SSF53474">
    <property type="entry name" value="alpha/beta-Hydrolases"/>
    <property type="match status" value="1"/>
</dbReference>
<dbReference type="PRINTS" id="PR00793">
    <property type="entry name" value="PROAMNOPTASE"/>
</dbReference>
<evidence type="ECO:0000259" key="14">
    <source>
        <dbReference type="Pfam" id="PF00561"/>
    </source>
</evidence>
<comment type="catalytic activity">
    <reaction evidence="1 11 13">
        <text>Release of N-terminal proline from a peptide.</text>
        <dbReference type="EC" id="3.4.11.5"/>
    </reaction>
</comment>
<dbReference type="PANTHER" id="PTHR43722">
    <property type="entry name" value="PROLINE IMINOPEPTIDASE"/>
    <property type="match status" value="1"/>
</dbReference>
<dbReference type="RefSeq" id="WP_072429486.1">
    <property type="nucleotide sequence ID" value="NZ_FPKR01000012.1"/>
</dbReference>
<dbReference type="Gene3D" id="3.40.50.1820">
    <property type="entry name" value="alpha/beta hydrolase"/>
    <property type="match status" value="1"/>
</dbReference>
<gene>
    <name evidence="15" type="ORF">SAMN02745887_03002</name>
</gene>
<dbReference type="AlphaFoldDB" id="A0A1K2HNT3"/>